<organism evidence="1 2">
    <name type="scientific">Pistacia atlantica</name>
    <dbReference type="NCBI Taxonomy" id="434234"/>
    <lineage>
        <taxon>Eukaryota</taxon>
        <taxon>Viridiplantae</taxon>
        <taxon>Streptophyta</taxon>
        <taxon>Embryophyta</taxon>
        <taxon>Tracheophyta</taxon>
        <taxon>Spermatophyta</taxon>
        <taxon>Magnoliopsida</taxon>
        <taxon>eudicotyledons</taxon>
        <taxon>Gunneridae</taxon>
        <taxon>Pentapetalae</taxon>
        <taxon>rosids</taxon>
        <taxon>malvids</taxon>
        <taxon>Sapindales</taxon>
        <taxon>Anacardiaceae</taxon>
        <taxon>Pistacia</taxon>
    </lineage>
</organism>
<name>A0ACC1AXV8_9ROSI</name>
<dbReference type="EMBL" id="CM047904">
    <property type="protein sequence ID" value="KAJ0091488.1"/>
    <property type="molecule type" value="Genomic_DNA"/>
</dbReference>
<proteinExistence type="predicted"/>
<reference evidence="2" key="1">
    <citation type="journal article" date="2023" name="G3 (Bethesda)">
        <title>Genome assembly and association tests identify interacting loci associated with vigor, precocity, and sex in interspecific pistachio rootstocks.</title>
        <authorList>
            <person name="Palmer W."/>
            <person name="Jacygrad E."/>
            <person name="Sagayaradj S."/>
            <person name="Cavanaugh K."/>
            <person name="Han R."/>
            <person name="Bertier L."/>
            <person name="Beede B."/>
            <person name="Kafkas S."/>
            <person name="Golino D."/>
            <person name="Preece J."/>
            <person name="Michelmore R."/>
        </authorList>
    </citation>
    <scope>NUCLEOTIDE SEQUENCE [LARGE SCALE GENOMIC DNA]</scope>
</reference>
<sequence>MCIIFSSFYNSSTSSPILGCSETRFCNFNDPVWALGRSDWSLLFH</sequence>
<keyword evidence="2" id="KW-1185">Reference proteome</keyword>
<dbReference type="Proteomes" id="UP001164250">
    <property type="component" value="Chromosome 8"/>
</dbReference>
<comment type="caution">
    <text evidence="1">The sequence shown here is derived from an EMBL/GenBank/DDBJ whole genome shotgun (WGS) entry which is preliminary data.</text>
</comment>
<evidence type="ECO:0000313" key="2">
    <source>
        <dbReference type="Proteomes" id="UP001164250"/>
    </source>
</evidence>
<accession>A0ACC1AXV8</accession>
<gene>
    <name evidence="1" type="ORF">Patl1_14068</name>
</gene>
<protein>
    <submittedName>
        <fullName evidence="1">Uncharacterized protein</fullName>
    </submittedName>
</protein>
<evidence type="ECO:0000313" key="1">
    <source>
        <dbReference type="EMBL" id="KAJ0091488.1"/>
    </source>
</evidence>